<organism evidence="9">
    <name type="scientific">bioreactor metagenome</name>
    <dbReference type="NCBI Taxonomy" id="1076179"/>
    <lineage>
        <taxon>unclassified sequences</taxon>
        <taxon>metagenomes</taxon>
        <taxon>ecological metagenomes</taxon>
    </lineage>
</organism>
<evidence type="ECO:0000259" key="8">
    <source>
        <dbReference type="PROSITE" id="PS50112"/>
    </source>
</evidence>
<sequence length="427" mass="48388">MGQFLFEAPELDFFREQAKRYNFPEKAYLDAAAKVPIYSKEKLDAVMAYFRELAQVLAELGLRRLRQLELQTKVLEKNDLEILKVFSSTPNVAIQIFDLTGNITFWNNAAEVIYGYTSEEAVGRPVSQIFGEPDAEKIVSVIKDINISEKSYGPEEWILRDKAGNTKTVYSTIFPVKFFRGNEFVCMDVDITEKKMFEKELLRLDRLNLVGQMAASIGHEVRNPMTTVRGYLQFLQRKPDLKKYSEHLDIMIDELDRANDIIKEFLSLAKNKTIVKKLNNVNQIVNSIMPLIYADAIRNNITVDLKLSDIPDLILDEKEIRQLILNLVRNGFEAINENGKITIRTFSEDGEVVLAVQDNGSGIPEEIIGNVGTPFFTTKAQGTGLGLAVCYSIARRHQARIVIDSNSAGTTVFLKFGMRKDGPWLKA</sequence>
<dbReference type="GO" id="GO:0000155">
    <property type="term" value="F:phosphorelay sensor kinase activity"/>
    <property type="evidence" value="ECO:0007669"/>
    <property type="project" value="InterPro"/>
</dbReference>
<keyword evidence="4 9" id="KW-0418">Kinase</keyword>
<dbReference type="InterPro" id="IPR035965">
    <property type="entry name" value="PAS-like_dom_sf"/>
</dbReference>
<dbReference type="InterPro" id="IPR005467">
    <property type="entry name" value="His_kinase_dom"/>
</dbReference>
<keyword evidence="2 9" id="KW-0808">Transferase</keyword>
<accession>A0A644XLD2</accession>
<comment type="caution">
    <text evidence="9">The sequence shown here is derived from an EMBL/GenBank/DDBJ whole genome shotgun (WGS) entry which is preliminary data.</text>
</comment>
<dbReference type="CDD" id="cd00130">
    <property type="entry name" value="PAS"/>
    <property type="match status" value="1"/>
</dbReference>
<evidence type="ECO:0000256" key="2">
    <source>
        <dbReference type="ARBA" id="ARBA00022679"/>
    </source>
</evidence>
<dbReference type="InterPro" id="IPR036890">
    <property type="entry name" value="HATPase_C_sf"/>
</dbReference>
<dbReference type="NCBIfam" id="TIGR00229">
    <property type="entry name" value="sensory_box"/>
    <property type="match status" value="1"/>
</dbReference>
<evidence type="ECO:0000256" key="6">
    <source>
        <dbReference type="ARBA" id="ARBA00023012"/>
    </source>
</evidence>
<dbReference type="SUPFAM" id="SSF55785">
    <property type="entry name" value="PYP-like sensor domain (PAS domain)"/>
    <property type="match status" value="1"/>
</dbReference>
<proteinExistence type="predicted"/>
<dbReference type="AlphaFoldDB" id="A0A644XLD2"/>
<gene>
    <name evidence="9" type="primary">kinE_4</name>
    <name evidence="9" type="ORF">SDC9_61408</name>
</gene>
<dbReference type="PANTHER" id="PTHR43065:SF46">
    <property type="entry name" value="C4-DICARBOXYLATE TRANSPORT SENSOR PROTEIN DCTB"/>
    <property type="match status" value="1"/>
</dbReference>
<dbReference type="Gene3D" id="1.10.287.130">
    <property type="match status" value="1"/>
</dbReference>
<dbReference type="SMART" id="SM00091">
    <property type="entry name" value="PAS"/>
    <property type="match status" value="1"/>
</dbReference>
<dbReference type="InterPro" id="IPR003594">
    <property type="entry name" value="HATPase_dom"/>
</dbReference>
<dbReference type="Gene3D" id="3.30.450.20">
    <property type="entry name" value="PAS domain"/>
    <property type="match status" value="1"/>
</dbReference>
<evidence type="ECO:0000256" key="1">
    <source>
        <dbReference type="ARBA" id="ARBA00022553"/>
    </source>
</evidence>
<dbReference type="PRINTS" id="PR00344">
    <property type="entry name" value="BCTRLSENSOR"/>
</dbReference>
<reference evidence="9" key="1">
    <citation type="submission" date="2019-08" db="EMBL/GenBank/DDBJ databases">
        <authorList>
            <person name="Kucharzyk K."/>
            <person name="Murdoch R.W."/>
            <person name="Higgins S."/>
            <person name="Loffler F."/>
        </authorList>
    </citation>
    <scope>NUCLEOTIDE SEQUENCE</scope>
</reference>
<dbReference type="InterPro" id="IPR000014">
    <property type="entry name" value="PAS"/>
</dbReference>
<evidence type="ECO:0000313" key="9">
    <source>
        <dbReference type="EMBL" id="MPM15043.1"/>
    </source>
</evidence>
<dbReference type="GO" id="GO:0005524">
    <property type="term" value="F:ATP binding"/>
    <property type="evidence" value="ECO:0007669"/>
    <property type="project" value="UniProtKB-KW"/>
</dbReference>
<dbReference type="InterPro" id="IPR018771">
    <property type="entry name" value="PocR_dom"/>
</dbReference>
<protein>
    <submittedName>
        <fullName evidence="9">Sporulation kinase E</fullName>
        <ecNumber evidence="9">2.7.13.3</ecNumber>
    </submittedName>
</protein>
<dbReference type="EC" id="2.7.13.3" evidence="9"/>
<dbReference type="Gene3D" id="3.30.565.10">
    <property type="entry name" value="Histidine kinase-like ATPase, C-terminal domain"/>
    <property type="match status" value="1"/>
</dbReference>
<dbReference type="Pfam" id="PF00512">
    <property type="entry name" value="HisKA"/>
    <property type="match status" value="1"/>
</dbReference>
<dbReference type="PROSITE" id="PS50109">
    <property type="entry name" value="HIS_KIN"/>
    <property type="match status" value="1"/>
</dbReference>
<dbReference type="SMART" id="SM00388">
    <property type="entry name" value="HisKA"/>
    <property type="match status" value="1"/>
</dbReference>
<dbReference type="Pfam" id="PF13426">
    <property type="entry name" value="PAS_9"/>
    <property type="match status" value="1"/>
</dbReference>
<feature type="domain" description="Histidine kinase" evidence="7">
    <location>
        <begin position="216"/>
        <end position="420"/>
    </location>
</feature>
<dbReference type="InterPro" id="IPR004358">
    <property type="entry name" value="Sig_transdc_His_kin-like_C"/>
</dbReference>
<feature type="domain" description="PAS" evidence="8">
    <location>
        <begin position="78"/>
        <end position="149"/>
    </location>
</feature>
<dbReference type="CDD" id="cd00082">
    <property type="entry name" value="HisKA"/>
    <property type="match status" value="1"/>
</dbReference>
<dbReference type="SMART" id="SM00387">
    <property type="entry name" value="HATPase_c"/>
    <property type="match status" value="1"/>
</dbReference>
<evidence type="ECO:0000259" key="7">
    <source>
        <dbReference type="PROSITE" id="PS50109"/>
    </source>
</evidence>
<dbReference type="SUPFAM" id="SSF47384">
    <property type="entry name" value="Homodimeric domain of signal transducing histidine kinase"/>
    <property type="match status" value="1"/>
</dbReference>
<keyword evidence="3" id="KW-0547">Nucleotide-binding</keyword>
<keyword evidence="6" id="KW-0902">Two-component regulatory system</keyword>
<evidence type="ECO:0000256" key="3">
    <source>
        <dbReference type="ARBA" id="ARBA00022741"/>
    </source>
</evidence>
<evidence type="ECO:0000256" key="4">
    <source>
        <dbReference type="ARBA" id="ARBA00022777"/>
    </source>
</evidence>
<dbReference type="SUPFAM" id="SSF55874">
    <property type="entry name" value="ATPase domain of HSP90 chaperone/DNA topoisomerase II/histidine kinase"/>
    <property type="match status" value="1"/>
</dbReference>
<dbReference type="EMBL" id="VSSQ01002376">
    <property type="protein sequence ID" value="MPM15043.1"/>
    <property type="molecule type" value="Genomic_DNA"/>
</dbReference>
<evidence type="ECO:0000256" key="5">
    <source>
        <dbReference type="ARBA" id="ARBA00022840"/>
    </source>
</evidence>
<keyword evidence="1" id="KW-0597">Phosphoprotein</keyword>
<dbReference type="PANTHER" id="PTHR43065">
    <property type="entry name" value="SENSOR HISTIDINE KINASE"/>
    <property type="match status" value="1"/>
</dbReference>
<dbReference type="Pfam" id="PF10114">
    <property type="entry name" value="PocR"/>
    <property type="match status" value="1"/>
</dbReference>
<name>A0A644XLD2_9ZZZZ</name>
<dbReference type="InterPro" id="IPR003661">
    <property type="entry name" value="HisK_dim/P_dom"/>
</dbReference>
<dbReference type="InterPro" id="IPR036097">
    <property type="entry name" value="HisK_dim/P_sf"/>
</dbReference>
<dbReference type="Pfam" id="PF02518">
    <property type="entry name" value="HATPase_c"/>
    <property type="match status" value="1"/>
</dbReference>
<dbReference type="PROSITE" id="PS50112">
    <property type="entry name" value="PAS"/>
    <property type="match status" value="1"/>
</dbReference>
<keyword evidence="5" id="KW-0067">ATP-binding</keyword>